<organism evidence="1 2">
    <name type="scientific">Rhizobium halophytocola</name>
    <dbReference type="NCBI Taxonomy" id="735519"/>
    <lineage>
        <taxon>Bacteria</taxon>
        <taxon>Pseudomonadati</taxon>
        <taxon>Pseudomonadota</taxon>
        <taxon>Alphaproteobacteria</taxon>
        <taxon>Hyphomicrobiales</taxon>
        <taxon>Rhizobiaceae</taxon>
        <taxon>Rhizobium/Agrobacterium group</taxon>
        <taxon>Rhizobium</taxon>
    </lineage>
</organism>
<reference evidence="1 2" key="1">
    <citation type="submission" date="2021-03" db="EMBL/GenBank/DDBJ databases">
        <title>Genomic Encyclopedia of Type Strains, Phase IV (KMG-IV): sequencing the most valuable type-strain genomes for metagenomic binning, comparative biology and taxonomic classification.</title>
        <authorList>
            <person name="Goeker M."/>
        </authorList>
    </citation>
    <scope>NUCLEOTIDE SEQUENCE [LARGE SCALE GENOMIC DNA]</scope>
    <source>
        <strain evidence="1 2">DSM 21600</strain>
    </source>
</reference>
<name>A0ABS4E434_9HYPH</name>
<dbReference type="EMBL" id="JAGGJU010000012">
    <property type="protein sequence ID" value="MBP1852697.1"/>
    <property type="molecule type" value="Genomic_DNA"/>
</dbReference>
<keyword evidence="1" id="KW-0969">Cilium</keyword>
<proteinExistence type="predicted"/>
<accession>A0ABS4E434</accession>
<keyword evidence="2" id="KW-1185">Reference proteome</keyword>
<evidence type="ECO:0000313" key="2">
    <source>
        <dbReference type="Proteomes" id="UP000759443"/>
    </source>
</evidence>
<sequence>MARKGRGRLSGIELLPEECAPVVAWAAGALQKRDVPQTEIYSEFVSRLEGIEREHRGELEFRIPSFSAFNRYSVKLALMTSRINQASEIAGTLAEKFDAGDSDDLTLIAAETIKTLIFEILTNAGEAGIEPKDAMALANALRAATQAQSVSTQRREKIEKDFATKAKAAVQTATKAKGLSQETATSILSEILGVKTP</sequence>
<dbReference type="Proteomes" id="UP000759443">
    <property type="component" value="Unassembled WGS sequence"/>
</dbReference>
<comment type="caution">
    <text evidence="1">The sequence shown here is derived from an EMBL/GenBank/DDBJ whole genome shotgun (WGS) entry which is preliminary data.</text>
</comment>
<dbReference type="InterPro" id="IPR021874">
    <property type="entry name" value="Phage_Mu_Gp27"/>
</dbReference>
<keyword evidence="1" id="KW-0282">Flagellum</keyword>
<gene>
    <name evidence="1" type="ORF">J2Z17_004155</name>
</gene>
<dbReference type="Pfam" id="PF11985">
    <property type="entry name" value="Phage_Mu_Gp27"/>
    <property type="match status" value="1"/>
</dbReference>
<keyword evidence="1" id="KW-0966">Cell projection</keyword>
<protein>
    <submittedName>
        <fullName evidence="1">Flagellar hook-basal body complex protein FliE</fullName>
    </submittedName>
</protein>
<dbReference type="RefSeq" id="WP_209947754.1">
    <property type="nucleotide sequence ID" value="NZ_JAGGJU010000012.1"/>
</dbReference>
<evidence type="ECO:0000313" key="1">
    <source>
        <dbReference type="EMBL" id="MBP1852697.1"/>
    </source>
</evidence>